<dbReference type="EMBL" id="CP147404">
    <property type="protein sequence ID" value="WXB94419.1"/>
    <property type="molecule type" value="Genomic_DNA"/>
</dbReference>
<dbReference type="PANTHER" id="PTHR30336:SF4">
    <property type="entry name" value="ENVELOPE BIOGENESIS FACTOR ELYC"/>
    <property type="match status" value="1"/>
</dbReference>
<proteinExistence type="predicted"/>
<organism evidence="3 4">
    <name type="scientific">Bacillus kandeliae</name>
    <dbReference type="NCBI Taxonomy" id="3129297"/>
    <lineage>
        <taxon>Bacteria</taxon>
        <taxon>Bacillati</taxon>
        <taxon>Bacillota</taxon>
        <taxon>Bacilli</taxon>
        <taxon>Bacillales</taxon>
        <taxon>Bacillaceae</taxon>
        <taxon>Bacillus</taxon>
    </lineage>
</organism>
<dbReference type="Proteomes" id="UP001387364">
    <property type="component" value="Chromosome"/>
</dbReference>
<keyword evidence="1" id="KW-0812">Transmembrane</keyword>
<accession>A0ABZ2N9L1</accession>
<evidence type="ECO:0000313" key="3">
    <source>
        <dbReference type="EMBL" id="WXB94419.1"/>
    </source>
</evidence>
<dbReference type="InterPro" id="IPR051599">
    <property type="entry name" value="Cell_Envelope_Assoc"/>
</dbReference>
<dbReference type="PANTHER" id="PTHR30336">
    <property type="entry name" value="INNER MEMBRANE PROTEIN, PROBABLE PERMEASE"/>
    <property type="match status" value="1"/>
</dbReference>
<keyword evidence="4" id="KW-1185">Reference proteome</keyword>
<dbReference type="InterPro" id="IPR003848">
    <property type="entry name" value="DUF218"/>
</dbReference>
<keyword evidence="1" id="KW-0472">Membrane</keyword>
<evidence type="ECO:0000313" key="4">
    <source>
        <dbReference type="Proteomes" id="UP001387364"/>
    </source>
</evidence>
<dbReference type="Gene3D" id="3.40.50.620">
    <property type="entry name" value="HUPs"/>
    <property type="match status" value="1"/>
</dbReference>
<name>A0ABZ2N9L1_9BACI</name>
<feature type="domain" description="DUF218" evidence="2">
    <location>
        <begin position="42"/>
        <end position="177"/>
    </location>
</feature>
<evidence type="ECO:0000256" key="1">
    <source>
        <dbReference type="SAM" id="Phobius"/>
    </source>
</evidence>
<feature type="transmembrane region" description="Helical" evidence="1">
    <location>
        <begin position="6"/>
        <end position="25"/>
    </location>
</feature>
<reference evidence="3 4" key="1">
    <citation type="submission" date="2024-02" db="EMBL/GenBank/DDBJ databases">
        <title>Seven novel Bacillus-like species.</title>
        <authorList>
            <person name="Liu G."/>
        </authorList>
    </citation>
    <scope>NUCLEOTIDE SEQUENCE [LARGE SCALE GENOMIC DNA]</scope>
    <source>
        <strain evidence="3 4">FJAT-52991</strain>
    </source>
</reference>
<dbReference type="CDD" id="cd06259">
    <property type="entry name" value="YdcF-like"/>
    <property type="match status" value="1"/>
</dbReference>
<dbReference type="RefSeq" id="WP_338754128.1">
    <property type="nucleotide sequence ID" value="NZ_CP147404.1"/>
</dbReference>
<evidence type="ECO:0000259" key="2">
    <source>
        <dbReference type="Pfam" id="PF02698"/>
    </source>
</evidence>
<gene>
    <name evidence="3" type="ORF">WDJ61_07260</name>
</gene>
<keyword evidence="1" id="KW-1133">Transmembrane helix</keyword>
<dbReference type="Pfam" id="PF02698">
    <property type="entry name" value="DUF218"/>
    <property type="match status" value="1"/>
</dbReference>
<sequence length="189" mass="21270">MIIRKLWFIGSLLVLIPIGLCTYYYQQIKATAAEKPPSNVAYIMVLGAKVNGTEMSLSLQYRVNTALDYLKKNPESKVIVSGGRGSEEAISEAEAMKQFFIENGIPQEKILVEDQSTSTYENIIFSKKKFKIKEAVIVTNDFHLYRAKKLAEKQGIKTYTLAAPTPEVIKTQAYIREFAAITKMFLTGK</sequence>
<dbReference type="InterPro" id="IPR014729">
    <property type="entry name" value="Rossmann-like_a/b/a_fold"/>
</dbReference>
<protein>
    <submittedName>
        <fullName evidence="3">YdcF family protein</fullName>
    </submittedName>
</protein>